<dbReference type="PANTHER" id="PTHR22617">
    <property type="entry name" value="CHEMOTAXIS SENSOR HISTIDINE KINASE-RELATED"/>
    <property type="match status" value="1"/>
</dbReference>
<evidence type="ECO:0000313" key="3">
    <source>
        <dbReference type="Proteomes" id="UP000531216"/>
    </source>
</evidence>
<dbReference type="Pfam" id="PF01584">
    <property type="entry name" value="CheW"/>
    <property type="match status" value="1"/>
</dbReference>
<dbReference type="Proteomes" id="UP000531216">
    <property type="component" value="Unassembled WGS sequence"/>
</dbReference>
<dbReference type="OrthoDB" id="3291462at2"/>
<dbReference type="Gene3D" id="2.40.50.180">
    <property type="entry name" value="CheA-289, Domain 4"/>
    <property type="match status" value="1"/>
</dbReference>
<accession>A0A7W6BW65</accession>
<dbReference type="RefSeq" id="WP_090963116.1">
    <property type="nucleotide sequence ID" value="NZ_FOOA01000008.1"/>
</dbReference>
<dbReference type="PANTHER" id="PTHR22617:SF23">
    <property type="entry name" value="CHEMOTAXIS PROTEIN CHEW"/>
    <property type="match status" value="1"/>
</dbReference>
<dbReference type="SMART" id="SM00260">
    <property type="entry name" value="CheW"/>
    <property type="match status" value="1"/>
</dbReference>
<dbReference type="EMBL" id="JACIDO010000004">
    <property type="protein sequence ID" value="MBB3936238.1"/>
    <property type="molecule type" value="Genomic_DNA"/>
</dbReference>
<evidence type="ECO:0000259" key="1">
    <source>
        <dbReference type="PROSITE" id="PS50851"/>
    </source>
</evidence>
<gene>
    <name evidence="2" type="ORF">GGR05_002388</name>
</gene>
<dbReference type="InterPro" id="IPR036061">
    <property type="entry name" value="CheW-like_dom_sf"/>
</dbReference>
<keyword evidence="3" id="KW-1185">Reference proteome</keyword>
<sequence>MSFAAGYDHDASGSDGPDEEIAREILTFRLGSETFGIRVAHVREVLDYKPVARISNAPSMLIGMIDVRGTGVPVVDLKSELRMRGFDDGEPTGDSRIIVLDFEAGGVRRAVAVIADTVHEVTEFAEEDVEPAPEFGETWNSSFMTGLGRRGETFLTLLDLPRLFEAERFEFA</sequence>
<organism evidence="2 3">
    <name type="scientific">Aureimonas phyllosphaerae</name>
    <dbReference type="NCBI Taxonomy" id="1166078"/>
    <lineage>
        <taxon>Bacteria</taxon>
        <taxon>Pseudomonadati</taxon>
        <taxon>Pseudomonadota</taxon>
        <taxon>Alphaproteobacteria</taxon>
        <taxon>Hyphomicrobiales</taxon>
        <taxon>Aurantimonadaceae</taxon>
        <taxon>Aureimonas</taxon>
    </lineage>
</organism>
<dbReference type="Gene3D" id="2.30.30.40">
    <property type="entry name" value="SH3 Domains"/>
    <property type="match status" value="1"/>
</dbReference>
<feature type="domain" description="CheW-like" evidence="1">
    <location>
        <begin position="22"/>
        <end position="169"/>
    </location>
</feature>
<reference evidence="2 3" key="1">
    <citation type="submission" date="2020-08" db="EMBL/GenBank/DDBJ databases">
        <title>Genomic Encyclopedia of Type Strains, Phase IV (KMG-IV): sequencing the most valuable type-strain genomes for metagenomic binning, comparative biology and taxonomic classification.</title>
        <authorList>
            <person name="Goeker M."/>
        </authorList>
    </citation>
    <scope>NUCLEOTIDE SEQUENCE [LARGE SCALE GENOMIC DNA]</scope>
    <source>
        <strain evidence="2 3">DSM 25024</strain>
    </source>
</reference>
<proteinExistence type="predicted"/>
<dbReference type="AlphaFoldDB" id="A0A7W6BW65"/>
<evidence type="ECO:0000313" key="2">
    <source>
        <dbReference type="EMBL" id="MBB3936238.1"/>
    </source>
</evidence>
<comment type="caution">
    <text evidence="2">The sequence shown here is derived from an EMBL/GenBank/DDBJ whole genome shotgun (WGS) entry which is preliminary data.</text>
</comment>
<name>A0A7W6BW65_9HYPH</name>
<dbReference type="GO" id="GO:0005829">
    <property type="term" value="C:cytosol"/>
    <property type="evidence" value="ECO:0007669"/>
    <property type="project" value="TreeGrafter"/>
</dbReference>
<dbReference type="InterPro" id="IPR002545">
    <property type="entry name" value="CheW-lke_dom"/>
</dbReference>
<dbReference type="GO" id="GO:0007165">
    <property type="term" value="P:signal transduction"/>
    <property type="evidence" value="ECO:0007669"/>
    <property type="project" value="InterPro"/>
</dbReference>
<dbReference type="PROSITE" id="PS50851">
    <property type="entry name" value="CHEW"/>
    <property type="match status" value="1"/>
</dbReference>
<dbReference type="InterPro" id="IPR039315">
    <property type="entry name" value="CheW"/>
</dbReference>
<dbReference type="SUPFAM" id="SSF50341">
    <property type="entry name" value="CheW-like"/>
    <property type="match status" value="1"/>
</dbReference>
<dbReference type="GO" id="GO:0006935">
    <property type="term" value="P:chemotaxis"/>
    <property type="evidence" value="ECO:0007669"/>
    <property type="project" value="InterPro"/>
</dbReference>
<protein>
    <submittedName>
        <fullName evidence="2">Purine-binding chemotaxis protein CheW</fullName>
    </submittedName>
</protein>